<name>A0ABP8QLC6_9BACT</name>
<dbReference type="EMBL" id="BAABGQ010000006">
    <property type="protein sequence ID" value="GAA4502973.1"/>
    <property type="molecule type" value="Genomic_DNA"/>
</dbReference>
<keyword evidence="5 8" id="KW-0560">Oxidoreductase</keyword>
<dbReference type="NCBIfam" id="TIGR01035">
    <property type="entry name" value="hemA"/>
    <property type="match status" value="1"/>
</dbReference>
<feature type="domain" description="Tetrapyrrole biosynthesis glutamyl-tRNA reductase dimerisation" evidence="10">
    <location>
        <begin position="348"/>
        <end position="444"/>
    </location>
</feature>
<evidence type="ECO:0000256" key="2">
    <source>
        <dbReference type="ARBA" id="ARBA00005916"/>
    </source>
</evidence>
<evidence type="ECO:0000313" key="14">
    <source>
        <dbReference type="Proteomes" id="UP001501243"/>
    </source>
</evidence>
<dbReference type="SUPFAM" id="SSF69742">
    <property type="entry name" value="Glutamyl tRNA-reductase catalytic, N-terminal domain"/>
    <property type="match status" value="1"/>
</dbReference>
<comment type="catalytic activity">
    <reaction evidence="7 8 9">
        <text>(S)-4-amino-5-oxopentanoate + tRNA(Glu) + NADP(+) = L-glutamyl-tRNA(Glu) + NADPH + H(+)</text>
        <dbReference type="Rhea" id="RHEA:12344"/>
        <dbReference type="Rhea" id="RHEA-COMP:9663"/>
        <dbReference type="Rhea" id="RHEA-COMP:9680"/>
        <dbReference type="ChEBI" id="CHEBI:15378"/>
        <dbReference type="ChEBI" id="CHEBI:57501"/>
        <dbReference type="ChEBI" id="CHEBI:57783"/>
        <dbReference type="ChEBI" id="CHEBI:58349"/>
        <dbReference type="ChEBI" id="CHEBI:78442"/>
        <dbReference type="ChEBI" id="CHEBI:78520"/>
        <dbReference type="EC" id="1.2.1.70"/>
    </reaction>
</comment>
<dbReference type="InterPro" id="IPR015896">
    <property type="entry name" value="4pyrrol_synth_GluRdtase_dimer"/>
</dbReference>
<feature type="binding site" evidence="8">
    <location>
        <position position="147"/>
    </location>
    <ligand>
        <name>substrate</name>
    </ligand>
</feature>
<organism evidence="13 14">
    <name type="scientific">Hymenobacter ginsengisoli</name>
    <dbReference type="NCBI Taxonomy" id="1051626"/>
    <lineage>
        <taxon>Bacteria</taxon>
        <taxon>Pseudomonadati</taxon>
        <taxon>Bacteroidota</taxon>
        <taxon>Cytophagia</taxon>
        <taxon>Cytophagales</taxon>
        <taxon>Hymenobacteraceae</taxon>
        <taxon>Hymenobacter</taxon>
    </lineage>
</organism>
<feature type="binding site" evidence="8">
    <location>
        <begin position="76"/>
        <end position="79"/>
    </location>
    <ligand>
        <name>substrate</name>
    </ligand>
</feature>
<evidence type="ECO:0000259" key="12">
    <source>
        <dbReference type="Pfam" id="PF05201"/>
    </source>
</evidence>
<evidence type="ECO:0000256" key="8">
    <source>
        <dbReference type="HAMAP-Rule" id="MF_00087"/>
    </source>
</evidence>
<keyword evidence="6 8" id="KW-0627">Porphyrin biosynthesis</keyword>
<dbReference type="SUPFAM" id="SSF69075">
    <property type="entry name" value="Glutamyl tRNA-reductase dimerization domain"/>
    <property type="match status" value="1"/>
</dbReference>
<feature type="binding site" evidence="8">
    <location>
        <begin position="216"/>
        <end position="221"/>
    </location>
    <ligand>
        <name>NADP(+)</name>
        <dbReference type="ChEBI" id="CHEBI:58349"/>
    </ligand>
</feature>
<evidence type="ECO:0000259" key="11">
    <source>
        <dbReference type="Pfam" id="PF01488"/>
    </source>
</evidence>
<evidence type="ECO:0000256" key="1">
    <source>
        <dbReference type="ARBA" id="ARBA00005059"/>
    </source>
</evidence>
<evidence type="ECO:0000256" key="9">
    <source>
        <dbReference type="RuleBase" id="RU000584"/>
    </source>
</evidence>
<comment type="caution">
    <text evidence="8">Lacks conserved residue(s) required for the propagation of feature annotation.</text>
</comment>
<dbReference type="InterPro" id="IPR036291">
    <property type="entry name" value="NAD(P)-bd_dom_sf"/>
</dbReference>
<dbReference type="Gene3D" id="3.40.50.720">
    <property type="entry name" value="NAD(P)-binding Rossmann-like Domain"/>
    <property type="match status" value="1"/>
</dbReference>
<reference evidence="14" key="1">
    <citation type="journal article" date="2019" name="Int. J. Syst. Evol. Microbiol.">
        <title>The Global Catalogue of Microorganisms (GCM) 10K type strain sequencing project: providing services to taxonomists for standard genome sequencing and annotation.</title>
        <authorList>
            <consortium name="The Broad Institute Genomics Platform"/>
            <consortium name="The Broad Institute Genome Sequencing Center for Infectious Disease"/>
            <person name="Wu L."/>
            <person name="Ma J."/>
        </authorList>
    </citation>
    <scope>NUCLEOTIDE SEQUENCE [LARGE SCALE GENOMIC DNA]</scope>
    <source>
        <strain evidence="14">JCM 17841</strain>
    </source>
</reference>
<proteinExistence type="inferred from homology"/>
<evidence type="ECO:0000256" key="5">
    <source>
        <dbReference type="ARBA" id="ARBA00023002"/>
    </source>
</evidence>
<feature type="domain" description="Glutamyl-tRNA reductase N-terminal" evidence="12">
    <location>
        <begin position="33"/>
        <end position="183"/>
    </location>
</feature>
<comment type="pathway">
    <text evidence="1 8 9">Porphyrin-containing compound metabolism; protoporphyrin-IX biosynthesis; 5-aminolevulinate from L-glutamyl-tRNA(Glu): step 1/2.</text>
</comment>
<dbReference type="Proteomes" id="UP001501243">
    <property type="component" value="Unassembled WGS sequence"/>
</dbReference>
<feature type="domain" description="Quinate/shikimate 5-dehydrogenase/glutamyl-tRNA reductase" evidence="11">
    <location>
        <begin position="198"/>
        <end position="332"/>
    </location>
</feature>
<dbReference type="PANTHER" id="PTHR43013">
    <property type="entry name" value="GLUTAMYL-TRNA REDUCTASE"/>
    <property type="match status" value="1"/>
</dbReference>
<feature type="site" description="Important for activity" evidence="8">
    <location>
        <position position="126"/>
    </location>
</feature>
<evidence type="ECO:0000256" key="4">
    <source>
        <dbReference type="ARBA" id="ARBA00022857"/>
    </source>
</evidence>
<feature type="binding site" evidence="8">
    <location>
        <begin position="141"/>
        <end position="143"/>
    </location>
    <ligand>
        <name>substrate</name>
    </ligand>
</feature>
<dbReference type="InterPro" id="IPR036343">
    <property type="entry name" value="GluRdtase_N_sf"/>
</dbReference>
<dbReference type="HAMAP" id="MF_00087">
    <property type="entry name" value="Glu_tRNA_reductase"/>
    <property type="match status" value="1"/>
</dbReference>
<keyword evidence="4 8" id="KW-0521">NADP</keyword>
<dbReference type="EC" id="1.2.1.70" evidence="3 8"/>
<dbReference type="PIRSF" id="PIRSF000445">
    <property type="entry name" value="4pyrrol_synth_GluRdtase"/>
    <property type="match status" value="1"/>
</dbReference>
<dbReference type="InterPro" id="IPR036453">
    <property type="entry name" value="GluRdtase_dimer_dom_sf"/>
</dbReference>
<dbReference type="Gene3D" id="3.30.460.30">
    <property type="entry name" value="Glutamyl-tRNA reductase, N-terminal domain"/>
    <property type="match status" value="1"/>
</dbReference>
<comment type="caution">
    <text evidence="13">The sequence shown here is derived from an EMBL/GenBank/DDBJ whole genome shotgun (WGS) entry which is preliminary data.</text>
</comment>
<dbReference type="Pfam" id="PF01488">
    <property type="entry name" value="Shikimate_DH"/>
    <property type="match status" value="1"/>
</dbReference>
<evidence type="ECO:0000256" key="3">
    <source>
        <dbReference type="ARBA" id="ARBA00012970"/>
    </source>
</evidence>
<dbReference type="InterPro" id="IPR006151">
    <property type="entry name" value="Shikm_DH/Glu-tRNA_Rdtase"/>
</dbReference>
<evidence type="ECO:0000256" key="6">
    <source>
        <dbReference type="ARBA" id="ARBA00023244"/>
    </source>
</evidence>
<feature type="active site" description="Nucleophile" evidence="8">
    <location>
        <position position="77"/>
    </location>
</feature>
<comment type="subunit">
    <text evidence="8">Homodimer.</text>
</comment>
<comment type="domain">
    <text evidence="8">Possesses an unusual extended V-shaped dimeric structure with each monomer consisting of three distinct domains arranged along a curved 'spinal' alpha-helix. The N-terminal catalytic domain specifically recognizes the glutamate moiety of the substrate. The second domain is the NADPH-binding domain, and the third C-terminal domain is responsible for dimerization.</text>
</comment>
<dbReference type="PANTHER" id="PTHR43013:SF1">
    <property type="entry name" value="GLUTAMYL-TRNA REDUCTASE"/>
    <property type="match status" value="1"/>
</dbReference>
<comment type="similarity">
    <text evidence="2 8 9">Belongs to the glutamyl-tRNA reductase family.</text>
</comment>
<comment type="miscellaneous">
    <text evidence="8">During catalysis, the active site Cys acts as a nucleophile attacking the alpha-carbonyl group of tRNA-bound glutamate with the formation of a thioester intermediate between enzyme and glutamate, and the concomitant release of tRNA(Glu). The thioester intermediate is finally reduced by direct hydride transfer from NADPH, to form the product GSA.</text>
</comment>
<keyword evidence="14" id="KW-1185">Reference proteome</keyword>
<dbReference type="InterPro" id="IPR000343">
    <property type="entry name" value="4pyrrol_synth_GluRdtase"/>
</dbReference>
<accession>A0ABP8QLC6</accession>
<dbReference type="InterPro" id="IPR015895">
    <property type="entry name" value="4pyrrol_synth_GluRdtase_N"/>
</dbReference>
<comment type="function">
    <text evidence="8">Catalyzes the NADPH-dependent reduction of glutamyl-tRNA(Glu) to glutamate 1-semialdehyde (GSA).</text>
</comment>
<sequence>MTRLAVSIAVIYAVILQAGPGSVRAMSHPFKAVSLSFRNAPLAIRELLALDEAACRRFLTQLRTELHLTDLLVLSTCNRTEIYYAHDDDYSAAIIRALGELKQRPDAVSFTEYFDRYLEAEAATRHLFEVALGLDAQVVGDMQIINQVKQAYQWTADADAAGPFLHRLLHTIFFANKRVQQETSFRDGAASMSYAALELVEELTADVASPRVLVVGLGEIGSDVCRHLADSKAFASVTLCNRTRARAEELAAEFAPGRLQIANFENLAETLREADVIISSISRDTPFFTRELVAHLDVLSYKFFIDLAVPRSVAADVEQVPGVLVYNVDAIQSKASAALEQRLAAVPQVQAIIGESLADFGDWSREMLVSPLIQRMKAGLEQLRQQELDRFQKKATPAEVKLLDDATRAFMQKVLKQHVLHLKAACRRNEAEQLLPLLTDIFDLERQPATT</sequence>
<evidence type="ECO:0000256" key="7">
    <source>
        <dbReference type="ARBA" id="ARBA00047464"/>
    </source>
</evidence>
<evidence type="ECO:0000259" key="10">
    <source>
        <dbReference type="Pfam" id="PF00745"/>
    </source>
</evidence>
<dbReference type="Pfam" id="PF00745">
    <property type="entry name" value="GlutR_dimer"/>
    <property type="match status" value="1"/>
</dbReference>
<gene>
    <name evidence="8 13" type="primary">hemA</name>
    <name evidence="13" type="ORF">GCM10023172_27090</name>
</gene>
<protein>
    <recommendedName>
        <fullName evidence="3 8">Glutamyl-tRNA reductase</fullName>
        <shortName evidence="8">GluTR</shortName>
        <ecNumber evidence="3 8">1.2.1.70</ecNumber>
    </recommendedName>
</protein>
<dbReference type="SUPFAM" id="SSF51735">
    <property type="entry name" value="NAD(P)-binding Rossmann-fold domains"/>
    <property type="match status" value="1"/>
</dbReference>
<dbReference type="Pfam" id="PF05201">
    <property type="entry name" value="GlutR_N"/>
    <property type="match status" value="1"/>
</dbReference>
<evidence type="ECO:0000313" key="13">
    <source>
        <dbReference type="EMBL" id="GAA4502973.1"/>
    </source>
</evidence>